<evidence type="ECO:0000256" key="2">
    <source>
        <dbReference type="SAM" id="Phobius"/>
    </source>
</evidence>
<dbReference type="AlphaFoldDB" id="A0A166F9I8"/>
<keyword evidence="4" id="KW-1185">Reference proteome</keyword>
<keyword evidence="2" id="KW-0812">Transmembrane</keyword>
<keyword evidence="1" id="KW-0175">Coiled coil</keyword>
<keyword evidence="2" id="KW-0472">Membrane</keyword>
<protein>
    <submittedName>
        <fullName evidence="3">Uncharacterized protein</fullName>
    </submittedName>
</protein>
<proteinExistence type="predicted"/>
<feature type="non-terminal residue" evidence="3">
    <location>
        <position position="1"/>
    </location>
</feature>
<dbReference type="EMBL" id="KV417591">
    <property type="protein sequence ID" value="KZP16573.1"/>
    <property type="molecule type" value="Genomic_DNA"/>
</dbReference>
<accession>A0A166F9I8</accession>
<dbReference type="Proteomes" id="UP000076532">
    <property type="component" value="Unassembled WGS sequence"/>
</dbReference>
<evidence type="ECO:0000256" key="1">
    <source>
        <dbReference type="SAM" id="Coils"/>
    </source>
</evidence>
<keyword evidence="2" id="KW-1133">Transmembrane helix</keyword>
<name>A0A166F9I8_9AGAM</name>
<sequence>SCSDLENALAKASARAARYELELKALETNLVENLSNFRAVDGLLQDTFTALNRNARRADRALKSHVPHVEHEQQKTETDLTELGEFLPTIKGEVSDIKFAYDSGRKKAEELVQDLLWLDTDFYERWRTIIFTSSSPVSWRWKVLMRLLFAVAFIVLVNMTWIAIGGVYRAHRERLVWGERLMS</sequence>
<reference evidence="3 4" key="1">
    <citation type="journal article" date="2016" name="Mol. Biol. Evol.">
        <title>Comparative Genomics of Early-Diverging Mushroom-Forming Fungi Provides Insights into the Origins of Lignocellulose Decay Capabilities.</title>
        <authorList>
            <person name="Nagy L.G."/>
            <person name="Riley R."/>
            <person name="Tritt A."/>
            <person name="Adam C."/>
            <person name="Daum C."/>
            <person name="Floudas D."/>
            <person name="Sun H."/>
            <person name="Yadav J.S."/>
            <person name="Pangilinan J."/>
            <person name="Larsson K.H."/>
            <person name="Matsuura K."/>
            <person name="Barry K."/>
            <person name="Labutti K."/>
            <person name="Kuo R."/>
            <person name="Ohm R.A."/>
            <person name="Bhattacharya S.S."/>
            <person name="Shirouzu T."/>
            <person name="Yoshinaga Y."/>
            <person name="Martin F.M."/>
            <person name="Grigoriev I.V."/>
            <person name="Hibbett D.S."/>
        </authorList>
    </citation>
    <scope>NUCLEOTIDE SEQUENCE [LARGE SCALE GENOMIC DNA]</scope>
    <source>
        <strain evidence="3 4">CBS 109695</strain>
    </source>
</reference>
<feature type="transmembrane region" description="Helical" evidence="2">
    <location>
        <begin position="147"/>
        <end position="168"/>
    </location>
</feature>
<feature type="coiled-coil region" evidence="1">
    <location>
        <begin position="2"/>
        <end position="36"/>
    </location>
</feature>
<evidence type="ECO:0000313" key="4">
    <source>
        <dbReference type="Proteomes" id="UP000076532"/>
    </source>
</evidence>
<evidence type="ECO:0000313" key="3">
    <source>
        <dbReference type="EMBL" id="KZP16573.1"/>
    </source>
</evidence>
<dbReference type="OrthoDB" id="2788977at2759"/>
<organism evidence="3 4">
    <name type="scientific">Athelia psychrophila</name>
    <dbReference type="NCBI Taxonomy" id="1759441"/>
    <lineage>
        <taxon>Eukaryota</taxon>
        <taxon>Fungi</taxon>
        <taxon>Dikarya</taxon>
        <taxon>Basidiomycota</taxon>
        <taxon>Agaricomycotina</taxon>
        <taxon>Agaricomycetes</taxon>
        <taxon>Agaricomycetidae</taxon>
        <taxon>Atheliales</taxon>
        <taxon>Atheliaceae</taxon>
        <taxon>Athelia</taxon>
    </lineage>
</organism>
<gene>
    <name evidence="3" type="ORF">FIBSPDRAFT_748475</name>
</gene>